<feature type="transmembrane region" description="Helical" evidence="6">
    <location>
        <begin position="212"/>
        <end position="237"/>
    </location>
</feature>
<comment type="caution">
    <text evidence="7">The sequence shown here is derived from an EMBL/GenBank/DDBJ whole genome shotgun (WGS) entry which is preliminary data.</text>
</comment>
<evidence type="ECO:0000313" key="8">
    <source>
        <dbReference type="Proteomes" id="UP001491552"/>
    </source>
</evidence>
<evidence type="ECO:0000256" key="3">
    <source>
        <dbReference type="ARBA" id="ARBA00022692"/>
    </source>
</evidence>
<protein>
    <submittedName>
        <fullName evidence="7">Branched-chain amino acid ABC transporter permease</fullName>
    </submittedName>
</protein>
<dbReference type="CDD" id="cd06581">
    <property type="entry name" value="TM_PBP1_LivM_like"/>
    <property type="match status" value="1"/>
</dbReference>
<feature type="transmembrane region" description="Helical" evidence="6">
    <location>
        <begin position="61"/>
        <end position="81"/>
    </location>
</feature>
<dbReference type="Pfam" id="PF02653">
    <property type="entry name" value="BPD_transp_2"/>
    <property type="match status" value="1"/>
</dbReference>
<dbReference type="InterPro" id="IPR043428">
    <property type="entry name" value="LivM-like"/>
</dbReference>
<evidence type="ECO:0000313" key="7">
    <source>
        <dbReference type="EMBL" id="MEQ2511175.1"/>
    </source>
</evidence>
<gene>
    <name evidence="7" type="ORF">WMO66_07940</name>
</gene>
<dbReference type="RefSeq" id="WP_349135888.1">
    <property type="nucleotide sequence ID" value="NZ_JBBMFF010000218.1"/>
</dbReference>
<keyword evidence="5 6" id="KW-0472">Membrane</keyword>
<keyword evidence="3 6" id="KW-0812">Transmembrane</keyword>
<dbReference type="InterPro" id="IPR001851">
    <property type="entry name" value="ABC_transp_permease"/>
</dbReference>
<feature type="transmembrane region" description="Helical" evidence="6">
    <location>
        <begin position="87"/>
        <end position="106"/>
    </location>
</feature>
<sequence length="329" mass="35473">MKRKKISVTSLILPVIMLVVAVVLPMIYSTNYYIQLFSQTLINLVAVLGLNVVMGLAGQTNLGTIALVALGSYTSALISQATGSTNLVGLLAALVVAVLVGFMLGYPSLRVSGIFLSLTTMSVAQIVYSLANSMQWLTGGAMGVKDISEPNIFGIEFKTQAQLYYFILVIAILLIIFSVRLAKSKYGRALKAVRDNPEAVESVGLSVTKLKLMAFLIATILGCLAGVFYTWVMQYVAPTTFTTDNGTKFVVMLMLGGIGSTSGMIIGAILVTILPELLRFMGDYYQLVFYGIALLLLLVYPLGLSHLFSQLKKKAAAFFAGRKKTQKEG</sequence>
<keyword evidence="2" id="KW-1003">Cell membrane</keyword>
<dbReference type="Proteomes" id="UP001491552">
    <property type="component" value="Unassembled WGS sequence"/>
</dbReference>
<evidence type="ECO:0000256" key="6">
    <source>
        <dbReference type="SAM" id="Phobius"/>
    </source>
</evidence>
<evidence type="ECO:0000256" key="2">
    <source>
        <dbReference type="ARBA" id="ARBA00022475"/>
    </source>
</evidence>
<feature type="transmembrane region" description="Helical" evidence="6">
    <location>
        <begin position="7"/>
        <end position="28"/>
    </location>
</feature>
<evidence type="ECO:0000256" key="1">
    <source>
        <dbReference type="ARBA" id="ARBA00004651"/>
    </source>
</evidence>
<proteinExistence type="predicted"/>
<evidence type="ECO:0000256" key="4">
    <source>
        <dbReference type="ARBA" id="ARBA00022989"/>
    </source>
</evidence>
<dbReference type="EMBL" id="JBBMFF010000218">
    <property type="protein sequence ID" value="MEQ2511175.1"/>
    <property type="molecule type" value="Genomic_DNA"/>
</dbReference>
<feature type="transmembrane region" description="Helical" evidence="6">
    <location>
        <begin position="34"/>
        <end position="54"/>
    </location>
</feature>
<reference evidence="7 8" key="1">
    <citation type="submission" date="2024-03" db="EMBL/GenBank/DDBJ databases">
        <title>Human intestinal bacterial collection.</title>
        <authorList>
            <person name="Pauvert C."/>
            <person name="Hitch T.C.A."/>
            <person name="Clavel T."/>
        </authorList>
    </citation>
    <scope>NUCLEOTIDE SEQUENCE [LARGE SCALE GENOMIC DNA]</scope>
    <source>
        <strain evidence="7 8">CLA-AA-H192</strain>
    </source>
</reference>
<comment type="subcellular location">
    <subcellularLocation>
        <location evidence="1">Cell membrane</location>
        <topology evidence="1">Multi-pass membrane protein</topology>
    </subcellularLocation>
</comment>
<feature type="transmembrane region" description="Helical" evidence="6">
    <location>
        <begin position="287"/>
        <end position="308"/>
    </location>
</feature>
<feature type="transmembrane region" description="Helical" evidence="6">
    <location>
        <begin position="113"/>
        <end position="131"/>
    </location>
</feature>
<accession>A0ABV1G6Y1</accession>
<feature type="transmembrane region" description="Helical" evidence="6">
    <location>
        <begin position="249"/>
        <end position="275"/>
    </location>
</feature>
<feature type="transmembrane region" description="Helical" evidence="6">
    <location>
        <begin position="163"/>
        <end position="182"/>
    </location>
</feature>
<evidence type="ECO:0000256" key="5">
    <source>
        <dbReference type="ARBA" id="ARBA00023136"/>
    </source>
</evidence>
<organism evidence="7 8">
    <name type="scientific">Faecousia intestinalis</name>
    <dbReference type="NCBI Taxonomy" id="3133167"/>
    <lineage>
        <taxon>Bacteria</taxon>
        <taxon>Bacillati</taxon>
        <taxon>Bacillota</taxon>
        <taxon>Clostridia</taxon>
        <taxon>Eubacteriales</taxon>
        <taxon>Oscillospiraceae</taxon>
        <taxon>Faecousia</taxon>
    </lineage>
</organism>
<keyword evidence="4 6" id="KW-1133">Transmembrane helix</keyword>
<dbReference type="PANTHER" id="PTHR30482:SF10">
    <property type="entry name" value="HIGH-AFFINITY BRANCHED-CHAIN AMINO ACID TRANSPORT PROTEIN BRAE"/>
    <property type="match status" value="1"/>
</dbReference>
<keyword evidence="8" id="KW-1185">Reference proteome</keyword>
<dbReference type="PANTHER" id="PTHR30482">
    <property type="entry name" value="HIGH-AFFINITY BRANCHED-CHAIN AMINO ACID TRANSPORT SYSTEM PERMEASE"/>
    <property type="match status" value="1"/>
</dbReference>
<name>A0ABV1G6Y1_9FIRM</name>